<dbReference type="KEGG" id="pfp:PFL1_02936"/>
<evidence type="ECO:0000313" key="3">
    <source>
        <dbReference type="Proteomes" id="UP000053664"/>
    </source>
</evidence>
<name>A0A061HGE0_9BASI</name>
<dbReference type="eggNOG" id="ENOG502SD0T">
    <property type="taxonomic scope" value="Eukaryota"/>
</dbReference>
<proteinExistence type="inferred from homology"/>
<dbReference type="InterPro" id="IPR052565">
    <property type="entry name" value="Glutaredoxin-like_YDR286C"/>
</dbReference>
<accession>A0A061HGE0</accession>
<dbReference type="Pfam" id="PF05768">
    <property type="entry name" value="Glrx-like"/>
    <property type="match status" value="1"/>
</dbReference>
<dbReference type="AlphaFoldDB" id="A0A061HGE0"/>
<dbReference type="InterPro" id="IPR008554">
    <property type="entry name" value="Glutaredoxin-like"/>
</dbReference>
<dbReference type="PANTHER" id="PTHR33558:SF1">
    <property type="entry name" value="GLUTAREDOXIN-LIKE PROTEIN C5ORF63 HOMOLOG"/>
    <property type="match status" value="1"/>
</dbReference>
<dbReference type="HOGENOM" id="CLU_1619765_0_0_1"/>
<reference evidence="2 3" key="1">
    <citation type="journal article" date="2013" name="Plant Cell">
        <title>The transition from a phytopathogenic smut ancestor to an anamorphic biocontrol agent deciphered by comparative whole-genome analysis.</title>
        <authorList>
            <person name="Lefebvre F."/>
            <person name="Joly D.L."/>
            <person name="Labbe C."/>
            <person name="Teichmann B."/>
            <person name="Linning R."/>
            <person name="Belzile F."/>
            <person name="Bakkeren G."/>
            <person name="Belanger R.R."/>
        </authorList>
    </citation>
    <scope>NUCLEOTIDE SEQUENCE [LARGE SCALE GENOMIC DNA]</scope>
    <source>
        <strain evidence="2 3">PF-1</strain>
    </source>
</reference>
<protein>
    <recommendedName>
        <fullName evidence="1">Glutaredoxin-like protein</fullName>
    </recommendedName>
</protein>
<comment type="similarity">
    <text evidence="1">Belongs to the glutaredoxin family.</text>
</comment>
<sequence>MMLNTLSAFLAPSVVGPSAPSAYRGPLRLSRLAGLARHYFATSSIRSTTPTAPPPPPPPAGQARLTLYTGPQCDLCTVMRIEIEKAANVVPLALSTYNIRDDSLPDVAKWRRKYQYDIPVLHLDDKGEYSKIFRHRLKAEDLVKVIREAQAQEEVQTQPREPAT</sequence>
<dbReference type="OrthoDB" id="429967at2759"/>
<dbReference type="PANTHER" id="PTHR33558">
    <property type="entry name" value="GLUTAREDOXIN-LIKE PROTEIN C5ORF63 HOMOLOG"/>
    <property type="match status" value="1"/>
</dbReference>
<gene>
    <name evidence="2" type="ORF">PFL1_02936</name>
</gene>
<dbReference type="InterPro" id="IPR036249">
    <property type="entry name" value="Thioredoxin-like_sf"/>
</dbReference>
<keyword evidence="1" id="KW-0813">Transport</keyword>
<evidence type="ECO:0000256" key="1">
    <source>
        <dbReference type="RuleBase" id="RU363082"/>
    </source>
</evidence>
<keyword evidence="1" id="KW-0249">Electron transport</keyword>
<dbReference type="Gene3D" id="3.40.30.10">
    <property type="entry name" value="Glutaredoxin"/>
    <property type="match status" value="1"/>
</dbReference>
<dbReference type="RefSeq" id="XP_007878639.1">
    <property type="nucleotide sequence ID" value="XM_007880448.1"/>
</dbReference>
<dbReference type="Proteomes" id="UP000053664">
    <property type="component" value="Unassembled WGS sequence"/>
</dbReference>
<dbReference type="SUPFAM" id="SSF52833">
    <property type="entry name" value="Thioredoxin-like"/>
    <property type="match status" value="1"/>
</dbReference>
<dbReference type="EMBL" id="KE361630">
    <property type="protein sequence ID" value="EPQ29716.1"/>
    <property type="molecule type" value="Genomic_DNA"/>
</dbReference>
<dbReference type="GeneID" id="19317048"/>
<organism evidence="2 3">
    <name type="scientific">Pseudozyma flocculosa PF-1</name>
    <dbReference type="NCBI Taxonomy" id="1277687"/>
    <lineage>
        <taxon>Eukaryota</taxon>
        <taxon>Fungi</taxon>
        <taxon>Dikarya</taxon>
        <taxon>Basidiomycota</taxon>
        <taxon>Ustilaginomycotina</taxon>
        <taxon>Ustilaginomycetes</taxon>
        <taxon>Ustilaginales</taxon>
        <taxon>Ustilaginaceae</taxon>
        <taxon>Pseudozyma</taxon>
    </lineage>
</organism>
<evidence type="ECO:0000313" key="2">
    <source>
        <dbReference type="EMBL" id="EPQ29716.1"/>
    </source>
</evidence>